<feature type="compositionally biased region" description="Polar residues" evidence="1">
    <location>
        <begin position="125"/>
        <end position="147"/>
    </location>
</feature>
<accession>A0A074YGZ8</accession>
<evidence type="ECO:0000313" key="3">
    <source>
        <dbReference type="Proteomes" id="UP000030641"/>
    </source>
</evidence>
<evidence type="ECO:0000256" key="1">
    <source>
        <dbReference type="SAM" id="MobiDB-lite"/>
    </source>
</evidence>
<dbReference type="Proteomes" id="UP000030641">
    <property type="component" value="Unassembled WGS sequence"/>
</dbReference>
<feature type="region of interest" description="Disordered" evidence="1">
    <location>
        <begin position="1"/>
        <end position="105"/>
    </location>
</feature>
<feature type="region of interest" description="Disordered" evidence="1">
    <location>
        <begin position="412"/>
        <end position="437"/>
    </location>
</feature>
<name>A0A074YGZ8_AURSE</name>
<dbReference type="InParanoid" id="A0A074YGZ8"/>
<feature type="region of interest" description="Disordered" evidence="1">
    <location>
        <begin position="119"/>
        <end position="199"/>
    </location>
</feature>
<protein>
    <submittedName>
        <fullName evidence="2">Uncharacterized protein</fullName>
    </submittedName>
</protein>
<evidence type="ECO:0000313" key="2">
    <source>
        <dbReference type="EMBL" id="KEQ97083.1"/>
    </source>
</evidence>
<dbReference type="HOGENOM" id="CLU_365611_0_0_1"/>
<dbReference type="RefSeq" id="XP_013345355.1">
    <property type="nucleotide sequence ID" value="XM_013489901.1"/>
</dbReference>
<feature type="compositionally biased region" description="Low complexity" evidence="1">
    <location>
        <begin position="57"/>
        <end position="69"/>
    </location>
</feature>
<proteinExistence type="predicted"/>
<feature type="compositionally biased region" description="Polar residues" evidence="1">
    <location>
        <begin position="71"/>
        <end position="82"/>
    </location>
</feature>
<organism evidence="2 3">
    <name type="scientific">Aureobasidium subglaciale (strain EXF-2481)</name>
    <name type="common">Aureobasidium pullulans var. subglaciale</name>
    <dbReference type="NCBI Taxonomy" id="1043005"/>
    <lineage>
        <taxon>Eukaryota</taxon>
        <taxon>Fungi</taxon>
        <taxon>Dikarya</taxon>
        <taxon>Ascomycota</taxon>
        <taxon>Pezizomycotina</taxon>
        <taxon>Dothideomycetes</taxon>
        <taxon>Dothideomycetidae</taxon>
        <taxon>Dothideales</taxon>
        <taxon>Saccotheciaceae</taxon>
        <taxon>Aureobasidium</taxon>
    </lineage>
</organism>
<dbReference type="GeneID" id="25363672"/>
<dbReference type="OrthoDB" id="3940884at2759"/>
<feature type="region of interest" description="Disordered" evidence="1">
    <location>
        <begin position="468"/>
        <end position="507"/>
    </location>
</feature>
<sequence>MIERSSSRKRNSVYLGNVGAGPKKKVRFVTPEKPVSGLGQSILSRPPFEEESDNDEVNTPVTTPNIPNPQSLPRSTSETTSVRVIPRQEQMQADNNIRTSSPDKVKHVDNLVYKLEKEQEKARKQVQQQENDWKQAQHQAKYNSPSRGTEEPITFVKNRHLLRSLRAPETPTKQPRKPSKFQEDLDNPPESASQLSNAPILTPVPTYSLAASTPVAWTDLMALGFTEEHVKNFEPNDLDNKVWDYLHRNPPMEWATVKKILDYSGMAYVLETLKTRQLLLGAQLSLTKGKSQVPAETSPVGQPQPQPQIQPLQQTEVNNSQPPRPAKTTAAAPVPQPRPPQALGRVTDAKILADTLEQERLTWSIKAAESQQRIKALEEEAAAEKLRIQEQEQQLQLKAEVVDKYQKLREEHQTQKESLKDERLQRKKAENDAKKAQNDLARRALVQAGSGRKHAKATNLGFAFPLEEGDEEDETVQKKASTKRRATKSTTNADLRVDGHPTTAGKSLPPAAIQALYKHLGNCKDEDEAEEHTQPEPIQEKDLIHFVYTVYRKQWLKGEQEPDDDDSDTLACGTYTHLNEANAEVTNEILRPHGTSIIRIDPLQDRTLHQGVGNYNMAWAQIDVPTGSVKVWVERQLHTEYKGELPLFEARGLLSKIVFAVRQEISTADTETAPVIEEDEEIYTTFDLANNKASEKVFKMQWPDTQSLRMDDVLAREKANQARKEMLEDLEDNGKWFSEELSRDDGSKIKVLIVQKTVVGPRN</sequence>
<feature type="region of interest" description="Disordered" evidence="1">
    <location>
        <begin position="315"/>
        <end position="346"/>
    </location>
</feature>
<keyword evidence="3" id="KW-1185">Reference proteome</keyword>
<gene>
    <name evidence="2" type="ORF">AUEXF2481DRAFT_28194</name>
</gene>
<reference evidence="2 3" key="1">
    <citation type="journal article" date="2014" name="BMC Genomics">
        <title>Genome sequencing of four Aureobasidium pullulans varieties: biotechnological potential, stress tolerance, and description of new species.</title>
        <authorList>
            <person name="Gostin Ar C."/>
            <person name="Ohm R.A."/>
            <person name="Kogej T."/>
            <person name="Sonjak S."/>
            <person name="Turk M."/>
            <person name="Zajc J."/>
            <person name="Zalar P."/>
            <person name="Grube M."/>
            <person name="Sun H."/>
            <person name="Han J."/>
            <person name="Sharma A."/>
            <person name="Chiniquy J."/>
            <person name="Ngan C.Y."/>
            <person name="Lipzen A."/>
            <person name="Barry K."/>
            <person name="Grigoriev I.V."/>
            <person name="Gunde-Cimerman N."/>
        </authorList>
    </citation>
    <scope>NUCLEOTIDE SEQUENCE [LARGE SCALE GENOMIC DNA]</scope>
    <source>
        <strain evidence="2 3">EXF-2481</strain>
    </source>
</reference>
<dbReference type="EMBL" id="KL584755">
    <property type="protein sequence ID" value="KEQ97083.1"/>
    <property type="molecule type" value="Genomic_DNA"/>
</dbReference>
<feature type="compositionally biased region" description="Polar residues" evidence="1">
    <location>
        <begin position="89"/>
        <end position="100"/>
    </location>
</feature>
<feature type="compositionally biased region" description="Polar residues" evidence="1">
    <location>
        <begin position="190"/>
        <end position="199"/>
    </location>
</feature>
<dbReference type="AlphaFoldDB" id="A0A074YGZ8"/>